<keyword evidence="2 10" id="KW-0812">Transmembrane</keyword>
<dbReference type="InterPro" id="IPR000719">
    <property type="entry name" value="Prot_kinase_dom"/>
</dbReference>
<evidence type="ECO:0000256" key="1">
    <source>
        <dbReference type="ARBA" id="ARBA00022679"/>
    </source>
</evidence>
<evidence type="ECO:0000256" key="9">
    <source>
        <dbReference type="SAM" id="MobiDB-lite"/>
    </source>
</evidence>
<feature type="transmembrane region" description="Helical" evidence="10">
    <location>
        <begin position="21"/>
        <end position="40"/>
    </location>
</feature>
<evidence type="ECO:0000256" key="2">
    <source>
        <dbReference type="ARBA" id="ARBA00022692"/>
    </source>
</evidence>
<organism evidence="12 13">
    <name type="scientific">Clavelina lepadiformis</name>
    <name type="common">Light-bulb sea squirt</name>
    <name type="synonym">Ascidia lepadiformis</name>
    <dbReference type="NCBI Taxonomy" id="159417"/>
    <lineage>
        <taxon>Eukaryota</taxon>
        <taxon>Metazoa</taxon>
        <taxon>Chordata</taxon>
        <taxon>Tunicata</taxon>
        <taxon>Ascidiacea</taxon>
        <taxon>Aplousobranchia</taxon>
        <taxon>Clavelinidae</taxon>
        <taxon>Clavelina</taxon>
    </lineage>
</organism>
<protein>
    <recommendedName>
        <fullName evidence="11">Protein kinase domain-containing protein</fullName>
    </recommendedName>
</protein>
<reference evidence="12 13" key="1">
    <citation type="submission" date="2024-02" db="EMBL/GenBank/DDBJ databases">
        <authorList>
            <person name="Daric V."/>
            <person name="Darras S."/>
        </authorList>
    </citation>
    <scope>NUCLEOTIDE SEQUENCE [LARGE SCALE GENOMIC DNA]</scope>
</reference>
<evidence type="ECO:0000256" key="7">
    <source>
        <dbReference type="ARBA" id="ARBA00023136"/>
    </source>
</evidence>
<sequence>MSKQKRKLNNLQSKNRSKAYNKLKGYIIVILCACMVILLLKSKRRDVSLTAFTDGIHKMKESINLPAGKALRKLQAHAVSIFGYNNSISENINNGALCENGKFLLTNMTSCHPWLDCTEINTEIALGKYFGKDLTKKLQYGIWRGYNVAVQHPVMEKGKDRFGDFNENLRNYIDLQSRFVPQLVGFCNVSKSAMEFGRSYIVTEYYPRRSLGEYVRTIKYRSTTAIDRFQLAISYLEVLLFMHSQPQGPRILCDSNSLDDTLAQFLVTESNTVVLSDLDDIPLVQENKGKLARCKHQDLLSNREDIAKTYFLAPEQVKAMLKYLPNSRFSKIYGSKNTDNNDKDSGNLLDSEGRLPPYLDEKADVYKIPDVTQAILLLNIKESKLDPHKNICIEIWNSLKEIHSKCKEHTPLLRPNVKEILKAYADIIINKKDE</sequence>
<evidence type="ECO:0000256" key="10">
    <source>
        <dbReference type="SAM" id="Phobius"/>
    </source>
</evidence>
<keyword evidence="1" id="KW-0808">Transferase</keyword>
<evidence type="ECO:0000259" key="11">
    <source>
        <dbReference type="PROSITE" id="PS50011"/>
    </source>
</evidence>
<evidence type="ECO:0000256" key="3">
    <source>
        <dbReference type="ARBA" id="ARBA00022741"/>
    </source>
</evidence>
<evidence type="ECO:0000313" key="12">
    <source>
        <dbReference type="EMBL" id="CAK8685077.1"/>
    </source>
</evidence>
<evidence type="ECO:0000256" key="8">
    <source>
        <dbReference type="ARBA" id="ARBA00037847"/>
    </source>
</evidence>
<dbReference type="SUPFAM" id="SSF56112">
    <property type="entry name" value="Protein kinase-like (PK-like)"/>
    <property type="match status" value="1"/>
</dbReference>
<feature type="region of interest" description="Disordered" evidence="9">
    <location>
        <begin position="334"/>
        <end position="353"/>
    </location>
</feature>
<dbReference type="PROSITE" id="PS50011">
    <property type="entry name" value="PROTEIN_KINASE_DOM"/>
    <property type="match status" value="1"/>
</dbReference>
<evidence type="ECO:0000256" key="4">
    <source>
        <dbReference type="ARBA" id="ARBA00022777"/>
    </source>
</evidence>
<evidence type="ECO:0000256" key="5">
    <source>
        <dbReference type="ARBA" id="ARBA00022840"/>
    </source>
</evidence>
<proteinExistence type="predicted"/>
<dbReference type="Proteomes" id="UP001642483">
    <property type="component" value="Unassembled WGS sequence"/>
</dbReference>
<dbReference type="Gene3D" id="1.10.510.10">
    <property type="entry name" value="Transferase(Phosphotransferase) domain 1"/>
    <property type="match status" value="1"/>
</dbReference>
<keyword evidence="5" id="KW-0067">ATP-binding</keyword>
<dbReference type="EMBL" id="CAWYQH010000098">
    <property type="protein sequence ID" value="CAK8685077.1"/>
    <property type="molecule type" value="Genomic_DNA"/>
</dbReference>
<keyword evidence="13" id="KW-1185">Reference proteome</keyword>
<gene>
    <name evidence="12" type="ORF">CVLEPA_LOCUS16233</name>
</gene>
<comment type="caution">
    <text evidence="12">The sequence shown here is derived from an EMBL/GenBank/DDBJ whole genome shotgun (WGS) entry which is preliminary data.</text>
</comment>
<keyword evidence="7 10" id="KW-0472">Membrane</keyword>
<evidence type="ECO:0000313" key="13">
    <source>
        <dbReference type="Proteomes" id="UP001642483"/>
    </source>
</evidence>
<name>A0ABP0G1Z4_CLALP</name>
<dbReference type="PANTHER" id="PTHR22618">
    <property type="entry name" value="PROTEIN O-MANNOSE KINASE"/>
    <property type="match status" value="1"/>
</dbReference>
<evidence type="ECO:0000256" key="6">
    <source>
        <dbReference type="ARBA" id="ARBA00022989"/>
    </source>
</evidence>
<comment type="subcellular location">
    <subcellularLocation>
        <location evidence="8">Endomembrane system</location>
        <topology evidence="8">Single-pass membrane protein</topology>
    </subcellularLocation>
</comment>
<dbReference type="InterPro" id="IPR039318">
    <property type="entry name" value="POMK"/>
</dbReference>
<dbReference type="InterPro" id="IPR011009">
    <property type="entry name" value="Kinase-like_dom_sf"/>
</dbReference>
<accession>A0ABP0G1Z4</accession>
<dbReference type="PANTHER" id="PTHR22618:SF2">
    <property type="entry name" value="PROTEIN O-MANNOSE KINASE"/>
    <property type="match status" value="1"/>
</dbReference>
<keyword evidence="6 10" id="KW-1133">Transmembrane helix</keyword>
<keyword evidence="3" id="KW-0547">Nucleotide-binding</keyword>
<feature type="domain" description="Protein kinase" evidence="11">
    <location>
        <begin position="118"/>
        <end position="429"/>
    </location>
</feature>
<keyword evidence="4" id="KW-0418">Kinase</keyword>